<dbReference type="RefSeq" id="WP_085518284.1">
    <property type="nucleotide sequence ID" value="NZ_FXAW01000007.1"/>
</dbReference>
<dbReference type="AlphaFoldDB" id="A0A1X7KVK6"/>
<dbReference type="InterPro" id="IPR007060">
    <property type="entry name" value="FtsL/DivIC"/>
</dbReference>
<keyword evidence="1" id="KW-1133">Transmembrane helix</keyword>
<protein>
    <submittedName>
        <fullName evidence="2">Septum formation initiator</fullName>
    </submittedName>
</protein>
<keyword evidence="1" id="KW-0812">Transmembrane</keyword>
<keyword evidence="3" id="KW-1185">Reference proteome</keyword>
<reference evidence="3" key="1">
    <citation type="submission" date="2017-04" db="EMBL/GenBank/DDBJ databases">
        <authorList>
            <person name="Varghese N."/>
            <person name="Submissions S."/>
        </authorList>
    </citation>
    <scope>NUCLEOTIDE SEQUENCE [LARGE SCALE GENOMIC DNA]</scope>
    <source>
        <strain evidence="3">DSM 4125</strain>
    </source>
</reference>
<keyword evidence="1" id="KW-0472">Membrane</keyword>
<dbReference type="Proteomes" id="UP000193804">
    <property type="component" value="Unassembled WGS sequence"/>
</dbReference>
<dbReference type="OrthoDB" id="1467719at2"/>
<dbReference type="Pfam" id="PF04977">
    <property type="entry name" value="DivIC"/>
    <property type="match status" value="1"/>
</dbReference>
<dbReference type="STRING" id="1028.SAMN05661096_03135"/>
<organism evidence="2 3">
    <name type="scientific">Marivirga sericea</name>
    <dbReference type="NCBI Taxonomy" id="1028"/>
    <lineage>
        <taxon>Bacteria</taxon>
        <taxon>Pseudomonadati</taxon>
        <taxon>Bacteroidota</taxon>
        <taxon>Cytophagia</taxon>
        <taxon>Cytophagales</taxon>
        <taxon>Marivirgaceae</taxon>
        <taxon>Marivirga</taxon>
    </lineage>
</organism>
<sequence>MHIMDRIPKIFKNFYFIAGAVFLIWMLFIDGNDLVSQWRLSSKYNDLVKEKKYYQEKIKEVELDREGLMSDDELLEKFARERYLMKKESEDLFVIVEKE</sequence>
<evidence type="ECO:0000256" key="1">
    <source>
        <dbReference type="SAM" id="Phobius"/>
    </source>
</evidence>
<feature type="transmembrane region" description="Helical" evidence="1">
    <location>
        <begin position="12"/>
        <end position="29"/>
    </location>
</feature>
<gene>
    <name evidence="2" type="ORF">SAMN05661096_03135</name>
</gene>
<evidence type="ECO:0000313" key="2">
    <source>
        <dbReference type="EMBL" id="SMG45486.1"/>
    </source>
</evidence>
<accession>A0A1X7KVK6</accession>
<name>A0A1X7KVK6_9BACT</name>
<dbReference type="EMBL" id="FXAW01000007">
    <property type="protein sequence ID" value="SMG45486.1"/>
    <property type="molecule type" value="Genomic_DNA"/>
</dbReference>
<proteinExistence type="predicted"/>
<evidence type="ECO:0000313" key="3">
    <source>
        <dbReference type="Proteomes" id="UP000193804"/>
    </source>
</evidence>